<proteinExistence type="inferred from homology"/>
<evidence type="ECO:0008006" key="5">
    <source>
        <dbReference type="Google" id="ProtNLM"/>
    </source>
</evidence>
<reference evidence="3" key="1">
    <citation type="submission" date="2016-11" db="EMBL/GenBank/DDBJ databases">
        <title>The genome sequence of Colletotrichum cuscutae.</title>
        <authorList>
            <person name="Baroncelli R."/>
        </authorList>
    </citation>
    <scope>NUCLEOTIDE SEQUENCE</scope>
    <source>
        <strain evidence="3">IMI 304802</strain>
    </source>
</reference>
<gene>
    <name evidence="3" type="ORF">CCUS01_00373</name>
</gene>
<dbReference type="Pfam" id="PF00106">
    <property type="entry name" value="adh_short"/>
    <property type="match status" value="1"/>
</dbReference>
<dbReference type="InterPro" id="IPR036291">
    <property type="entry name" value="NAD(P)-bd_dom_sf"/>
</dbReference>
<dbReference type="GO" id="GO:0050664">
    <property type="term" value="F:oxidoreductase activity, acting on NAD(P)H, oxygen as acceptor"/>
    <property type="evidence" value="ECO:0007669"/>
    <property type="project" value="TreeGrafter"/>
</dbReference>
<evidence type="ECO:0000313" key="4">
    <source>
        <dbReference type="Proteomes" id="UP001239213"/>
    </source>
</evidence>
<dbReference type="EMBL" id="MPDP01000112">
    <property type="protein sequence ID" value="KAK1479819.1"/>
    <property type="molecule type" value="Genomic_DNA"/>
</dbReference>
<sequence>MNSRVVVIVGSGGMGLAIARRLGTGHHLFLGDFSDATLAAAQRELTDDGHSVQTMPVNVSESASVNDFVNAAAAAGPLHTIVHTAGLPPTANTAQRIYAVNLIGTANVIDAFFPVAQAGTSLICISSMAGHMGSGLPAELERHLATAPVDQLLDHPALVVDTADPSSAPRAYGISKRGNLVRVQAAAATWGQKRARVNSISPGVISTAVGRIEMEQGGPAAKFVATSPAGRVGTPQDIVNAVAFLASPESSFITGTDILVDGGVVSTYKWGAAGK</sequence>
<dbReference type="AlphaFoldDB" id="A0AAI9VAR6"/>
<dbReference type="PANTHER" id="PTHR43008">
    <property type="entry name" value="BENZIL REDUCTASE"/>
    <property type="match status" value="1"/>
</dbReference>
<comment type="caution">
    <text evidence="3">The sequence shown here is derived from an EMBL/GenBank/DDBJ whole genome shotgun (WGS) entry which is preliminary data.</text>
</comment>
<accession>A0AAI9VAR6</accession>
<dbReference type="GO" id="GO:0016616">
    <property type="term" value="F:oxidoreductase activity, acting on the CH-OH group of donors, NAD or NADP as acceptor"/>
    <property type="evidence" value="ECO:0007669"/>
    <property type="project" value="UniProtKB-ARBA"/>
</dbReference>
<organism evidence="3 4">
    <name type="scientific">Colletotrichum cuscutae</name>
    <dbReference type="NCBI Taxonomy" id="1209917"/>
    <lineage>
        <taxon>Eukaryota</taxon>
        <taxon>Fungi</taxon>
        <taxon>Dikarya</taxon>
        <taxon>Ascomycota</taxon>
        <taxon>Pezizomycotina</taxon>
        <taxon>Sordariomycetes</taxon>
        <taxon>Hypocreomycetidae</taxon>
        <taxon>Glomerellales</taxon>
        <taxon>Glomerellaceae</taxon>
        <taxon>Colletotrichum</taxon>
        <taxon>Colletotrichum acutatum species complex</taxon>
    </lineage>
</organism>
<protein>
    <recommendedName>
        <fullName evidence="5">Short-chain dehydrogenase</fullName>
    </recommendedName>
</protein>
<dbReference type="CDD" id="cd05233">
    <property type="entry name" value="SDR_c"/>
    <property type="match status" value="1"/>
</dbReference>
<dbReference type="PRINTS" id="PR00081">
    <property type="entry name" value="GDHRDH"/>
</dbReference>
<dbReference type="Gene3D" id="3.40.50.720">
    <property type="entry name" value="NAD(P)-binding Rossmann-like Domain"/>
    <property type="match status" value="1"/>
</dbReference>
<dbReference type="NCBIfam" id="NF005395">
    <property type="entry name" value="PRK06940.1"/>
    <property type="match status" value="1"/>
</dbReference>
<name>A0AAI9VAR6_9PEZI</name>
<keyword evidence="2" id="KW-0560">Oxidoreductase</keyword>
<keyword evidence="4" id="KW-1185">Reference proteome</keyword>
<evidence type="ECO:0000256" key="1">
    <source>
        <dbReference type="ARBA" id="ARBA00006484"/>
    </source>
</evidence>
<dbReference type="InterPro" id="IPR002347">
    <property type="entry name" value="SDR_fam"/>
</dbReference>
<dbReference type="Pfam" id="PF13561">
    <property type="entry name" value="adh_short_C2"/>
    <property type="match status" value="1"/>
</dbReference>
<dbReference type="SUPFAM" id="SSF51735">
    <property type="entry name" value="NAD(P)-binding Rossmann-fold domains"/>
    <property type="match status" value="1"/>
</dbReference>
<evidence type="ECO:0000313" key="3">
    <source>
        <dbReference type="EMBL" id="KAK1479819.1"/>
    </source>
</evidence>
<evidence type="ECO:0000256" key="2">
    <source>
        <dbReference type="ARBA" id="ARBA00023002"/>
    </source>
</evidence>
<dbReference type="Proteomes" id="UP001239213">
    <property type="component" value="Unassembled WGS sequence"/>
</dbReference>
<comment type="similarity">
    <text evidence="1">Belongs to the short-chain dehydrogenases/reductases (SDR) family.</text>
</comment>
<dbReference type="PANTHER" id="PTHR43008:SF4">
    <property type="entry name" value="CHAIN DEHYDROGENASE, PUTATIVE (AFU_ORTHOLOGUE AFUA_4G08710)-RELATED"/>
    <property type="match status" value="1"/>
</dbReference>